<dbReference type="Proteomes" id="UP000824089">
    <property type="component" value="Unassembled WGS sequence"/>
</dbReference>
<keyword evidence="7" id="KW-0378">Hydrolase</keyword>
<dbReference type="FunFam" id="3.30.565.10:FF:000003">
    <property type="entry name" value="DNA mismatch repair endonuclease MutL"/>
    <property type="match status" value="1"/>
</dbReference>
<comment type="caution">
    <text evidence="7">The sequence shown here is derived from an EMBL/GenBank/DDBJ whole genome shotgun (WGS) entry which is preliminary data.</text>
</comment>
<evidence type="ECO:0000313" key="7">
    <source>
        <dbReference type="EMBL" id="HIU29622.1"/>
    </source>
</evidence>
<dbReference type="GO" id="GO:0004519">
    <property type="term" value="F:endonuclease activity"/>
    <property type="evidence" value="ECO:0007669"/>
    <property type="project" value="UniProtKB-KW"/>
</dbReference>
<comment type="function">
    <text evidence="4">This protein is involved in the repair of mismatches in DNA. It is required for dam-dependent methyl-directed DNA mismatch repair. May act as a 'molecular matchmaker', a protein that promotes the formation of a stable complex between two or more DNA-binding proteins in an ATP-dependent manner without itself being part of a final effector complex.</text>
</comment>
<dbReference type="Pfam" id="PF01119">
    <property type="entry name" value="DNA_mis_repair"/>
    <property type="match status" value="1"/>
</dbReference>
<evidence type="ECO:0000256" key="1">
    <source>
        <dbReference type="ARBA" id="ARBA00006082"/>
    </source>
</evidence>
<dbReference type="InterPro" id="IPR042121">
    <property type="entry name" value="MutL_C_regsub"/>
</dbReference>
<dbReference type="PANTHER" id="PTHR10073">
    <property type="entry name" value="DNA MISMATCH REPAIR PROTEIN MLH, PMS, MUTL"/>
    <property type="match status" value="1"/>
</dbReference>
<keyword evidence="7" id="KW-0540">Nuclease</keyword>
<dbReference type="InterPro" id="IPR013507">
    <property type="entry name" value="DNA_mismatch_S5_2-like"/>
</dbReference>
<dbReference type="HAMAP" id="MF_00149">
    <property type="entry name" value="DNA_mis_repair"/>
    <property type="match status" value="1"/>
</dbReference>
<keyword evidence="2 4" id="KW-0227">DNA damage</keyword>
<evidence type="ECO:0000256" key="3">
    <source>
        <dbReference type="ARBA" id="ARBA00023204"/>
    </source>
</evidence>
<feature type="domain" description="DNA mismatch repair protein S5" evidence="6">
    <location>
        <begin position="209"/>
        <end position="327"/>
    </location>
</feature>
<dbReference type="InterPro" id="IPR020667">
    <property type="entry name" value="DNA_mismatch_repair_MutL"/>
</dbReference>
<dbReference type="Gene3D" id="3.30.1540.20">
    <property type="entry name" value="MutL, C-terminal domain, dimerisation subdomain"/>
    <property type="match status" value="1"/>
</dbReference>
<dbReference type="Gene3D" id="3.30.230.10">
    <property type="match status" value="1"/>
</dbReference>
<protein>
    <recommendedName>
        <fullName evidence="4">DNA mismatch repair protein MutL</fullName>
    </recommendedName>
</protein>
<dbReference type="GO" id="GO:0005524">
    <property type="term" value="F:ATP binding"/>
    <property type="evidence" value="ECO:0007669"/>
    <property type="project" value="InterPro"/>
</dbReference>
<dbReference type="AlphaFoldDB" id="A0A9D1I8I3"/>
<dbReference type="SMART" id="SM01340">
    <property type="entry name" value="DNA_mis_repair"/>
    <property type="match status" value="1"/>
</dbReference>
<dbReference type="InterPro" id="IPR037198">
    <property type="entry name" value="MutL_C_sf"/>
</dbReference>
<dbReference type="Gene3D" id="3.30.1370.100">
    <property type="entry name" value="MutL, C-terminal domain, regulatory subdomain"/>
    <property type="match status" value="1"/>
</dbReference>
<dbReference type="InterPro" id="IPR020568">
    <property type="entry name" value="Ribosomal_Su5_D2-typ_SF"/>
</dbReference>
<evidence type="ECO:0000259" key="6">
    <source>
        <dbReference type="SMART" id="SM01340"/>
    </source>
</evidence>
<organism evidence="7 8">
    <name type="scientific">Candidatus Egerieisoma faecipullorum</name>
    <dbReference type="NCBI Taxonomy" id="2840963"/>
    <lineage>
        <taxon>Bacteria</taxon>
        <taxon>Bacillati</taxon>
        <taxon>Bacillota</taxon>
        <taxon>Clostridia</taxon>
        <taxon>Eubacteriales</taxon>
        <taxon>Clostridiaceae</taxon>
        <taxon>Clostridiaceae incertae sedis</taxon>
        <taxon>Candidatus Egerieisoma</taxon>
    </lineage>
</organism>
<dbReference type="InterPro" id="IPR042120">
    <property type="entry name" value="MutL_C_dimsub"/>
</dbReference>
<dbReference type="EMBL" id="DVMM01000098">
    <property type="protein sequence ID" value="HIU29622.1"/>
    <property type="molecule type" value="Genomic_DNA"/>
</dbReference>
<gene>
    <name evidence="4 7" type="primary">mutL</name>
    <name evidence="7" type="ORF">IAD50_04925</name>
</gene>
<evidence type="ECO:0000256" key="4">
    <source>
        <dbReference type="HAMAP-Rule" id="MF_00149"/>
    </source>
</evidence>
<dbReference type="SMART" id="SM00853">
    <property type="entry name" value="MutL_C"/>
    <property type="match status" value="1"/>
</dbReference>
<reference evidence="7" key="1">
    <citation type="submission" date="2020-10" db="EMBL/GenBank/DDBJ databases">
        <authorList>
            <person name="Gilroy R."/>
        </authorList>
    </citation>
    <scope>NUCLEOTIDE SEQUENCE</scope>
    <source>
        <strain evidence="7">CHK195-4489</strain>
    </source>
</reference>
<dbReference type="NCBIfam" id="TIGR00585">
    <property type="entry name" value="mutl"/>
    <property type="match status" value="1"/>
</dbReference>
<evidence type="ECO:0000313" key="8">
    <source>
        <dbReference type="Proteomes" id="UP000824089"/>
    </source>
</evidence>
<sequence>MSKIIVLDELTACQIAAGEVIERPASVVKELVENSIDAGASTIHVEIRAGGIKYIRVTDNGCGFEADDAIIAFDKHATSKIRNSEDLDRVTTLGFRGEALASIAAVSDVELLSKTREARSGIYVHIKGCEVVETGERGAAAGSVITVRDIFYNTPARYKFLKKDSTEASYIADIVQKLAIANPDISFRLVSNGNEVFRTPGNGDLKSVIFSIFGKDTAASVLPVKYEQDGYALTGFAGIRDAVYSNRSRQIFYINGRCVRSKTIASALDEAYKTVTMKNKFPFAVLLLQVPLQKVDVNVHPAKAEVRFSDESAVYKLVYNGLTNALLYDNREADAFVPPPIPEPPAASSFQAPAPARHTLPEIWTRTETVREEREILPAAPSAPAEEPVLPETPETLSVDSFTPEKEEDAQAEQPVLYNSTSVYTDSTIIGQVFDTYILLQYGDEMVMIDQHAAHERIKYEEIKEVLKTPGSAVSPMLVPLTLQLTPAEHMALKTNLGFFEAMGFELEDFGGNTVLIRAVPSILDDSNIEDVILAGLQNKKTEGYTDEEIYTMACKAAVKANKKLSYFEIEELLKRLARLENSGTCPHGRPITVSITKHELERRFKRCL</sequence>
<dbReference type="CDD" id="cd00782">
    <property type="entry name" value="MutL_Trans"/>
    <property type="match status" value="1"/>
</dbReference>
<dbReference type="GO" id="GO:0032300">
    <property type="term" value="C:mismatch repair complex"/>
    <property type="evidence" value="ECO:0007669"/>
    <property type="project" value="InterPro"/>
</dbReference>
<dbReference type="CDD" id="cd16926">
    <property type="entry name" value="HATPase_MutL-MLH-PMS-like"/>
    <property type="match status" value="1"/>
</dbReference>
<keyword evidence="7" id="KW-0255">Endonuclease</keyword>
<proteinExistence type="inferred from homology"/>
<dbReference type="InterPro" id="IPR036890">
    <property type="entry name" value="HATPase_C_sf"/>
</dbReference>
<dbReference type="InterPro" id="IPR002099">
    <property type="entry name" value="MutL/Mlh/PMS"/>
</dbReference>
<dbReference type="InterPro" id="IPR014762">
    <property type="entry name" value="DNA_mismatch_repair_CS"/>
</dbReference>
<dbReference type="PANTHER" id="PTHR10073:SF12">
    <property type="entry name" value="DNA MISMATCH REPAIR PROTEIN MLH1"/>
    <property type="match status" value="1"/>
</dbReference>
<dbReference type="GO" id="GO:0030983">
    <property type="term" value="F:mismatched DNA binding"/>
    <property type="evidence" value="ECO:0007669"/>
    <property type="project" value="InterPro"/>
</dbReference>
<evidence type="ECO:0000259" key="5">
    <source>
        <dbReference type="SMART" id="SM00853"/>
    </source>
</evidence>
<dbReference type="InterPro" id="IPR038973">
    <property type="entry name" value="MutL/Mlh/Pms-like"/>
</dbReference>
<evidence type="ECO:0000256" key="2">
    <source>
        <dbReference type="ARBA" id="ARBA00022763"/>
    </source>
</evidence>
<reference evidence="7" key="2">
    <citation type="journal article" date="2021" name="PeerJ">
        <title>Extensive microbial diversity within the chicken gut microbiome revealed by metagenomics and culture.</title>
        <authorList>
            <person name="Gilroy R."/>
            <person name="Ravi A."/>
            <person name="Getino M."/>
            <person name="Pursley I."/>
            <person name="Horton D.L."/>
            <person name="Alikhan N.F."/>
            <person name="Baker D."/>
            <person name="Gharbi K."/>
            <person name="Hall N."/>
            <person name="Watson M."/>
            <person name="Adriaenssens E.M."/>
            <person name="Foster-Nyarko E."/>
            <person name="Jarju S."/>
            <person name="Secka A."/>
            <person name="Antonio M."/>
            <person name="Oren A."/>
            <person name="Chaudhuri R.R."/>
            <person name="La Ragione R."/>
            <person name="Hildebrand F."/>
            <person name="Pallen M.J."/>
        </authorList>
    </citation>
    <scope>NUCLEOTIDE SEQUENCE</scope>
    <source>
        <strain evidence="7">CHK195-4489</strain>
    </source>
</reference>
<dbReference type="GO" id="GO:0140664">
    <property type="term" value="F:ATP-dependent DNA damage sensor activity"/>
    <property type="evidence" value="ECO:0007669"/>
    <property type="project" value="InterPro"/>
</dbReference>
<feature type="domain" description="MutL C-terminal dimerisation" evidence="5">
    <location>
        <begin position="429"/>
        <end position="565"/>
    </location>
</feature>
<keyword evidence="3 4" id="KW-0234">DNA repair</keyword>
<dbReference type="InterPro" id="IPR014790">
    <property type="entry name" value="MutL_C"/>
</dbReference>
<dbReference type="Gene3D" id="3.30.565.10">
    <property type="entry name" value="Histidine kinase-like ATPase, C-terminal domain"/>
    <property type="match status" value="1"/>
</dbReference>
<comment type="similarity">
    <text evidence="1 4">Belongs to the DNA mismatch repair MutL/HexB family.</text>
</comment>
<dbReference type="SUPFAM" id="SSF55874">
    <property type="entry name" value="ATPase domain of HSP90 chaperone/DNA topoisomerase II/histidine kinase"/>
    <property type="match status" value="1"/>
</dbReference>
<name>A0A9D1I8I3_9CLOT</name>
<dbReference type="GO" id="GO:0006298">
    <property type="term" value="P:mismatch repair"/>
    <property type="evidence" value="ECO:0007669"/>
    <property type="project" value="UniProtKB-UniRule"/>
</dbReference>
<dbReference type="Pfam" id="PF13589">
    <property type="entry name" value="HATPase_c_3"/>
    <property type="match status" value="1"/>
</dbReference>
<dbReference type="GO" id="GO:0016887">
    <property type="term" value="F:ATP hydrolysis activity"/>
    <property type="evidence" value="ECO:0007669"/>
    <property type="project" value="InterPro"/>
</dbReference>
<dbReference type="SUPFAM" id="SSF54211">
    <property type="entry name" value="Ribosomal protein S5 domain 2-like"/>
    <property type="match status" value="1"/>
</dbReference>
<accession>A0A9D1I8I3</accession>
<dbReference type="PROSITE" id="PS00058">
    <property type="entry name" value="DNA_MISMATCH_REPAIR_1"/>
    <property type="match status" value="1"/>
</dbReference>
<dbReference type="InterPro" id="IPR014721">
    <property type="entry name" value="Ribsml_uS5_D2-typ_fold_subgr"/>
</dbReference>
<dbReference type="SUPFAM" id="SSF118116">
    <property type="entry name" value="DNA mismatch repair protein MutL"/>
    <property type="match status" value="1"/>
</dbReference>
<dbReference type="Pfam" id="PF08676">
    <property type="entry name" value="MutL_C"/>
    <property type="match status" value="1"/>
</dbReference>